<reference evidence="1" key="1">
    <citation type="submission" date="2024-10" db="EMBL/GenBank/DDBJ databases">
        <title>Aeromonas and Pseudomonas from the Cagarras Archipelago, Rio de Janeiro, Brazil.</title>
        <authorList>
            <person name="Canellas A.L.B."/>
            <person name="Laport M.S."/>
        </authorList>
    </citation>
    <scope>NUCLEOTIDE SEQUENCE</scope>
    <source>
        <strain evidence="1">ACP-7</strain>
    </source>
</reference>
<sequence>MVPHSHAGRSLVEFLTTLLIGLAPVACGLLVLTVQVDRKQQETIEVTAREAVYAIDRVIESLHTTARQALVLTDRSCNTILPDLRREAVKQPNVRSLSLQKDGQIYCSTLFGSTEVKLTEGSYVKGRLRVYTNGTATPGSDILLYRLQAPPFAAITAANLRVLQSELLGFQNSVVLSLQFSEQHVWATGNGAYHGVPNHAENTLQLTSEQYGYTVHAGYPAGQAWQVIRQAIQAALPSLLLVGIMTSAAGYWGLFRRARARST</sequence>
<dbReference type="Proteomes" id="UP001615411">
    <property type="component" value="Unassembled WGS sequence"/>
</dbReference>
<accession>A0ACC7LY39</accession>
<name>A0ACC7LY39_9PSED</name>
<evidence type="ECO:0000313" key="1">
    <source>
        <dbReference type="EMBL" id="MFJ1339718.1"/>
    </source>
</evidence>
<protein>
    <submittedName>
        <fullName evidence="1">CSS-motif domain-containing protein</fullName>
    </submittedName>
</protein>
<dbReference type="EMBL" id="JBIUGF010000051">
    <property type="protein sequence ID" value="MFJ1339718.1"/>
    <property type="molecule type" value="Genomic_DNA"/>
</dbReference>
<evidence type="ECO:0000313" key="2">
    <source>
        <dbReference type="Proteomes" id="UP001615411"/>
    </source>
</evidence>
<organism evidence="1 2">
    <name type="scientific">Pseudomonas caricapapayae</name>
    <dbReference type="NCBI Taxonomy" id="46678"/>
    <lineage>
        <taxon>Bacteria</taxon>
        <taxon>Pseudomonadati</taxon>
        <taxon>Pseudomonadota</taxon>
        <taxon>Gammaproteobacteria</taxon>
        <taxon>Pseudomonadales</taxon>
        <taxon>Pseudomonadaceae</taxon>
        <taxon>Pseudomonas</taxon>
    </lineage>
</organism>
<gene>
    <name evidence="1" type="ORF">ACIKP7_16470</name>
</gene>
<proteinExistence type="predicted"/>
<keyword evidence="2" id="KW-1185">Reference proteome</keyword>
<comment type="caution">
    <text evidence="1">The sequence shown here is derived from an EMBL/GenBank/DDBJ whole genome shotgun (WGS) entry which is preliminary data.</text>
</comment>